<gene>
    <name evidence="8" type="ORF">DSLASN_40830</name>
</gene>
<dbReference type="Pfam" id="PF03006">
    <property type="entry name" value="HlyIII"/>
    <property type="match status" value="1"/>
</dbReference>
<evidence type="ECO:0000256" key="4">
    <source>
        <dbReference type="ARBA" id="ARBA00022692"/>
    </source>
</evidence>
<reference evidence="8 9" key="1">
    <citation type="submission" date="2021-02" db="EMBL/GenBank/DDBJ databases">
        <title>Complete genome of Desulfoluna sp. strain ASN36.</title>
        <authorList>
            <person name="Takahashi A."/>
            <person name="Kojima H."/>
            <person name="Fukui M."/>
        </authorList>
    </citation>
    <scope>NUCLEOTIDE SEQUENCE [LARGE SCALE GENOMIC DNA]</scope>
    <source>
        <strain evidence="8 9">ASN36</strain>
    </source>
</reference>
<feature type="transmembrane region" description="Helical" evidence="7">
    <location>
        <begin position="20"/>
        <end position="43"/>
    </location>
</feature>
<keyword evidence="4 7" id="KW-0812">Transmembrane</keyword>
<feature type="transmembrane region" description="Helical" evidence="7">
    <location>
        <begin position="108"/>
        <end position="130"/>
    </location>
</feature>
<keyword evidence="9" id="KW-1185">Reference proteome</keyword>
<evidence type="ECO:0000256" key="5">
    <source>
        <dbReference type="ARBA" id="ARBA00022989"/>
    </source>
</evidence>
<feature type="transmembrane region" description="Helical" evidence="7">
    <location>
        <begin position="137"/>
        <end position="154"/>
    </location>
</feature>
<proteinExistence type="inferred from homology"/>
<protein>
    <submittedName>
        <fullName evidence="8">Hemolysin III</fullName>
    </submittedName>
</protein>
<comment type="similarity">
    <text evidence="2">Belongs to the UPF0073 (Hly-III) family.</text>
</comment>
<feature type="transmembrane region" description="Helical" evidence="7">
    <location>
        <begin position="49"/>
        <end position="71"/>
    </location>
</feature>
<dbReference type="InterPro" id="IPR004254">
    <property type="entry name" value="AdipoR/HlyIII-related"/>
</dbReference>
<keyword evidence="3" id="KW-1003">Cell membrane</keyword>
<feature type="transmembrane region" description="Helical" evidence="7">
    <location>
        <begin position="197"/>
        <end position="218"/>
    </location>
</feature>
<accession>A0ABM7PLQ2</accession>
<dbReference type="NCBIfam" id="TIGR01065">
    <property type="entry name" value="hlyIII"/>
    <property type="match status" value="1"/>
</dbReference>
<dbReference type="Proteomes" id="UP001320148">
    <property type="component" value="Chromosome"/>
</dbReference>
<organism evidence="8 9">
    <name type="scientific">Desulfoluna limicola</name>
    <dbReference type="NCBI Taxonomy" id="2810562"/>
    <lineage>
        <taxon>Bacteria</taxon>
        <taxon>Pseudomonadati</taxon>
        <taxon>Thermodesulfobacteriota</taxon>
        <taxon>Desulfobacteria</taxon>
        <taxon>Desulfobacterales</taxon>
        <taxon>Desulfolunaceae</taxon>
        <taxon>Desulfoluna</taxon>
    </lineage>
</organism>
<dbReference type="PANTHER" id="PTHR20855:SF3">
    <property type="entry name" value="LD03007P"/>
    <property type="match status" value="1"/>
</dbReference>
<feature type="transmembrane region" description="Helical" evidence="7">
    <location>
        <begin position="166"/>
        <end position="185"/>
    </location>
</feature>
<evidence type="ECO:0000256" key="7">
    <source>
        <dbReference type="SAM" id="Phobius"/>
    </source>
</evidence>
<evidence type="ECO:0000256" key="6">
    <source>
        <dbReference type="ARBA" id="ARBA00023136"/>
    </source>
</evidence>
<dbReference type="PANTHER" id="PTHR20855">
    <property type="entry name" value="ADIPOR/PROGESTIN RECEPTOR-RELATED"/>
    <property type="match status" value="1"/>
</dbReference>
<keyword evidence="6 7" id="KW-0472">Membrane</keyword>
<evidence type="ECO:0000313" key="9">
    <source>
        <dbReference type="Proteomes" id="UP001320148"/>
    </source>
</evidence>
<dbReference type="InterPro" id="IPR005744">
    <property type="entry name" value="Hy-lIII"/>
</dbReference>
<sequence length="219" mass="23708">MSAVAALPRYSAAEEIANSITHGVGVLFGIAALCIMTTFASLYGDAWHLIGASVFGTTLVLLYSFSTLYHSIPIPRAKSVFRVLDHAAIFLLIAGTYTPFTLVSLRGAWGWALFGVIWGAAILGIILKVFSLNRWELLSLGLYTGMGWAVAFAVKPLMAAVPTGGLVLLLLGGLSYTFGIVFYVWETLPFNHAIWHLFVLGGSVLHFFAVLFYVIPVFS</sequence>
<evidence type="ECO:0000256" key="3">
    <source>
        <dbReference type="ARBA" id="ARBA00022475"/>
    </source>
</evidence>
<evidence type="ECO:0000256" key="2">
    <source>
        <dbReference type="ARBA" id="ARBA00008488"/>
    </source>
</evidence>
<feature type="transmembrane region" description="Helical" evidence="7">
    <location>
        <begin position="83"/>
        <end position="102"/>
    </location>
</feature>
<dbReference type="EMBL" id="AP024488">
    <property type="protein sequence ID" value="BCS98451.1"/>
    <property type="molecule type" value="Genomic_DNA"/>
</dbReference>
<name>A0ABM7PLQ2_9BACT</name>
<evidence type="ECO:0000256" key="1">
    <source>
        <dbReference type="ARBA" id="ARBA00004651"/>
    </source>
</evidence>
<keyword evidence="5 7" id="KW-1133">Transmembrane helix</keyword>
<evidence type="ECO:0000313" key="8">
    <source>
        <dbReference type="EMBL" id="BCS98451.1"/>
    </source>
</evidence>
<comment type="subcellular location">
    <subcellularLocation>
        <location evidence="1">Cell membrane</location>
        <topology evidence="1">Multi-pass membrane protein</topology>
    </subcellularLocation>
</comment>
<dbReference type="RefSeq" id="WP_236889847.1">
    <property type="nucleotide sequence ID" value="NZ_AP024488.1"/>
</dbReference>